<feature type="transmembrane region" description="Helical" evidence="1">
    <location>
        <begin position="73"/>
        <end position="91"/>
    </location>
</feature>
<evidence type="ECO:0000256" key="1">
    <source>
        <dbReference type="SAM" id="Phobius"/>
    </source>
</evidence>
<feature type="transmembrane region" description="Helical" evidence="1">
    <location>
        <begin position="192"/>
        <end position="210"/>
    </location>
</feature>
<keyword evidence="1" id="KW-0472">Membrane</keyword>
<organism evidence="2 3">
    <name type="scientific">candidate division TA06 bacterium</name>
    <dbReference type="NCBI Taxonomy" id="2250710"/>
    <lineage>
        <taxon>Bacteria</taxon>
        <taxon>Bacteria division TA06</taxon>
    </lineage>
</organism>
<gene>
    <name evidence="2" type="ORF">HY768_03960</name>
</gene>
<name>A0A933I8A9_UNCT6</name>
<accession>A0A933I8A9</accession>
<evidence type="ECO:0000313" key="2">
    <source>
        <dbReference type="EMBL" id="MBI4726371.1"/>
    </source>
</evidence>
<sequence length="482" mass="54282">MAFPDESRYGYSIYALDCLKSLDFKGFLNNIFITQARPGDAILRLMPAGIQGILYHTASWDPRLPVSLVIPQLFNLLISILLTLVFYRVSLILWRDFYPAFSATVVYSLLANSNIYVRHLLPYDAALLIFLSALFYILKDNRTAAVSVKTAGIAGALAALSFLTYPGYYYIPVLVWGALWIRGRGEKPAKKLLANTGFFAASLALVMLVFEGLARLGGSSYLNNARGLPATIIQGSFKEGYTFGVKYLVQVEGMIGLLLVICLLWYAGLIVRELARQGPKKLLKDYVFLLFILSGAGFMIHASISAIFHKMVFYGRLLHLYLPFLVWTGFQGPGSLKMPRWRNVSYALMIAASVISFTFFAFSYSGLAYPRDVLYRYRILWPGLDSGKIIFERQPVKRVIAPPSPKIKGIDPAMLDTSLTTVNAGYFYPVEGPFEPYLPPEHQVKIFTGQHFLTFPAYLFEGYSMGERRIMRERNIYVSVFK</sequence>
<dbReference type="Proteomes" id="UP000736328">
    <property type="component" value="Unassembled WGS sequence"/>
</dbReference>
<feature type="transmembrane region" description="Helical" evidence="1">
    <location>
        <begin position="286"/>
        <end position="307"/>
    </location>
</feature>
<feature type="transmembrane region" description="Helical" evidence="1">
    <location>
        <begin position="254"/>
        <end position="274"/>
    </location>
</feature>
<protein>
    <submittedName>
        <fullName evidence="2">Uncharacterized protein</fullName>
    </submittedName>
</protein>
<reference evidence="2" key="1">
    <citation type="submission" date="2020-07" db="EMBL/GenBank/DDBJ databases">
        <title>Huge and variable diversity of episymbiotic CPR bacteria and DPANN archaea in groundwater ecosystems.</title>
        <authorList>
            <person name="He C.Y."/>
            <person name="Keren R."/>
            <person name="Whittaker M."/>
            <person name="Farag I.F."/>
            <person name="Doudna J."/>
            <person name="Cate J.H.D."/>
            <person name="Banfield J.F."/>
        </authorList>
    </citation>
    <scope>NUCLEOTIDE SEQUENCE</scope>
    <source>
        <strain evidence="2">NC_groundwater_1520_Pr4_B-0.1um_53_5</strain>
    </source>
</reference>
<feature type="transmembrane region" description="Helical" evidence="1">
    <location>
        <begin position="120"/>
        <end position="138"/>
    </location>
</feature>
<proteinExistence type="predicted"/>
<dbReference type="EMBL" id="JACQXR010000047">
    <property type="protein sequence ID" value="MBI4726371.1"/>
    <property type="molecule type" value="Genomic_DNA"/>
</dbReference>
<feature type="transmembrane region" description="Helical" evidence="1">
    <location>
        <begin position="344"/>
        <end position="364"/>
    </location>
</feature>
<feature type="transmembrane region" description="Helical" evidence="1">
    <location>
        <begin position="150"/>
        <end position="171"/>
    </location>
</feature>
<keyword evidence="1" id="KW-0812">Transmembrane</keyword>
<comment type="caution">
    <text evidence="2">The sequence shown here is derived from an EMBL/GenBank/DDBJ whole genome shotgun (WGS) entry which is preliminary data.</text>
</comment>
<keyword evidence="1" id="KW-1133">Transmembrane helix</keyword>
<dbReference type="AlphaFoldDB" id="A0A933I8A9"/>
<evidence type="ECO:0000313" key="3">
    <source>
        <dbReference type="Proteomes" id="UP000736328"/>
    </source>
</evidence>